<keyword evidence="6" id="KW-1185">Reference proteome</keyword>
<comment type="caution">
    <text evidence="5">The sequence shown here is derived from an EMBL/GenBank/DDBJ whole genome shotgun (WGS) entry which is preliminary data.</text>
</comment>
<evidence type="ECO:0000256" key="2">
    <source>
        <dbReference type="ARBA" id="ARBA00022679"/>
    </source>
</evidence>
<dbReference type="EC" id="2.8.2.-" evidence="3"/>
<evidence type="ECO:0000313" key="6">
    <source>
        <dbReference type="Proteomes" id="UP001408789"/>
    </source>
</evidence>
<dbReference type="AlphaFoldDB" id="A0AAP0CS74"/>
<dbReference type="Gene3D" id="3.40.50.300">
    <property type="entry name" value="P-loop containing nucleotide triphosphate hydrolases"/>
    <property type="match status" value="1"/>
</dbReference>
<dbReference type="EMBL" id="JBCNJP010000021">
    <property type="protein sequence ID" value="KAK9059282.1"/>
    <property type="molecule type" value="Genomic_DNA"/>
</dbReference>
<evidence type="ECO:0000313" key="5">
    <source>
        <dbReference type="EMBL" id="KAK9059282.1"/>
    </source>
</evidence>
<comment type="similarity">
    <text evidence="1 3">Belongs to the sulfotransferase 1 family.</text>
</comment>
<accession>A0AAP0CS74</accession>
<dbReference type="InterPro" id="IPR027417">
    <property type="entry name" value="P-loop_NTPase"/>
</dbReference>
<name>A0AAP0CS74_9ASTR</name>
<evidence type="ECO:0000256" key="3">
    <source>
        <dbReference type="RuleBase" id="RU361155"/>
    </source>
</evidence>
<dbReference type="PANTHER" id="PTHR11783">
    <property type="entry name" value="SULFOTRANSFERASE SULT"/>
    <property type="match status" value="1"/>
</dbReference>
<feature type="domain" description="Sulfotransferase" evidence="4">
    <location>
        <begin position="96"/>
        <end position="220"/>
    </location>
</feature>
<keyword evidence="2 3" id="KW-0808">Transferase</keyword>
<reference evidence="5 6" key="1">
    <citation type="submission" date="2024-04" db="EMBL/GenBank/DDBJ databases">
        <title>The reference genome of an endangered Asteraceae, Deinandra increscens subsp. villosa, native to the Central Coast of California.</title>
        <authorList>
            <person name="Guilliams M."/>
            <person name="Hasenstab-Lehman K."/>
            <person name="Meyer R."/>
            <person name="Mcevoy S."/>
        </authorList>
    </citation>
    <scope>NUCLEOTIDE SEQUENCE [LARGE SCALE GENOMIC DNA]</scope>
    <source>
        <tissue evidence="5">Leaf</tissue>
    </source>
</reference>
<evidence type="ECO:0000259" key="4">
    <source>
        <dbReference type="Pfam" id="PF00685"/>
    </source>
</evidence>
<dbReference type="InterPro" id="IPR000863">
    <property type="entry name" value="Sulfotransferase_dom"/>
</dbReference>
<protein>
    <recommendedName>
        <fullName evidence="3">Sulfotransferase</fullName>
        <ecNumber evidence="3">2.8.2.-</ecNumber>
    </recommendedName>
</protein>
<organism evidence="5 6">
    <name type="scientific">Deinandra increscens subsp. villosa</name>
    <dbReference type="NCBI Taxonomy" id="3103831"/>
    <lineage>
        <taxon>Eukaryota</taxon>
        <taxon>Viridiplantae</taxon>
        <taxon>Streptophyta</taxon>
        <taxon>Embryophyta</taxon>
        <taxon>Tracheophyta</taxon>
        <taxon>Spermatophyta</taxon>
        <taxon>Magnoliopsida</taxon>
        <taxon>eudicotyledons</taxon>
        <taxon>Gunneridae</taxon>
        <taxon>Pentapetalae</taxon>
        <taxon>asterids</taxon>
        <taxon>campanulids</taxon>
        <taxon>Asterales</taxon>
        <taxon>Asteraceae</taxon>
        <taxon>Asteroideae</taxon>
        <taxon>Heliantheae alliance</taxon>
        <taxon>Madieae</taxon>
        <taxon>Madiinae</taxon>
        <taxon>Deinandra</taxon>
    </lineage>
</organism>
<dbReference type="GO" id="GO:0008146">
    <property type="term" value="F:sulfotransferase activity"/>
    <property type="evidence" value="ECO:0007669"/>
    <property type="project" value="InterPro"/>
</dbReference>
<sequence length="263" mass="30431">MEEIFKTHTCTCSRLKCELTCYKYQDFRTIQKWLEADTLLQQIFEPEPEPEPEPANVLLCGSPGTGTSWLKALAFAILTRQKLDKPTCSPLVTTSLVATHLPYASLPRSVTASDCKIVYIYRNVQDVMVSHYHLMRESLRLPMEAVPFEEFRRCVSFDGPYWDHVMGYWKASLERPGKILFLKYDDLKRDPVNSVKKLAEFMRCPFLIEEVKAGVVDNVIRVCGENLSNLEVNICRKCRPEEPSGMKKRFFQFWTIGRTTSRL</sequence>
<evidence type="ECO:0000256" key="1">
    <source>
        <dbReference type="ARBA" id="ARBA00005771"/>
    </source>
</evidence>
<proteinExistence type="inferred from homology"/>
<dbReference type="Pfam" id="PF00685">
    <property type="entry name" value="Sulfotransfer_1"/>
    <property type="match status" value="1"/>
</dbReference>
<dbReference type="SUPFAM" id="SSF52540">
    <property type="entry name" value="P-loop containing nucleoside triphosphate hydrolases"/>
    <property type="match status" value="1"/>
</dbReference>
<dbReference type="Proteomes" id="UP001408789">
    <property type="component" value="Unassembled WGS sequence"/>
</dbReference>
<gene>
    <name evidence="5" type="ORF">SSX86_021901</name>
</gene>